<feature type="region of interest" description="Disordered" evidence="1">
    <location>
        <begin position="244"/>
        <end position="267"/>
    </location>
</feature>
<dbReference type="OrthoDB" id="167869at2759"/>
<feature type="domain" description="No apical meristem-associated C-terminal" evidence="2">
    <location>
        <begin position="118"/>
        <end position="234"/>
    </location>
</feature>
<evidence type="ECO:0000313" key="4">
    <source>
        <dbReference type="Proteomes" id="UP000435112"/>
    </source>
</evidence>
<dbReference type="PANTHER" id="PTHR45125:SF3">
    <property type="entry name" value="NO-APICAL-MERISTEM-ASSOCIATED CARBOXY-TERMINAL DOMAIN PROTEIN"/>
    <property type="match status" value="1"/>
</dbReference>
<evidence type="ECO:0000313" key="3">
    <source>
        <dbReference type="EMBL" id="KAE9023620.1"/>
    </source>
</evidence>
<dbReference type="PANTHER" id="PTHR45125">
    <property type="entry name" value="F21J9.4-RELATED"/>
    <property type="match status" value="1"/>
</dbReference>
<dbReference type="InterPro" id="IPR029466">
    <property type="entry name" value="NAM-associated_C"/>
</dbReference>
<gene>
    <name evidence="3" type="ORF">PR002_g11669</name>
</gene>
<organism evidence="3 4">
    <name type="scientific">Phytophthora rubi</name>
    <dbReference type="NCBI Taxonomy" id="129364"/>
    <lineage>
        <taxon>Eukaryota</taxon>
        <taxon>Sar</taxon>
        <taxon>Stramenopiles</taxon>
        <taxon>Oomycota</taxon>
        <taxon>Peronosporomycetes</taxon>
        <taxon>Peronosporales</taxon>
        <taxon>Peronosporaceae</taxon>
        <taxon>Phytophthora</taxon>
    </lineage>
</organism>
<comment type="caution">
    <text evidence="3">The sequence shown here is derived from an EMBL/GenBank/DDBJ whole genome shotgun (WGS) entry which is preliminary data.</text>
</comment>
<reference evidence="3 4" key="1">
    <citation type="submission" date="2018-09" db="EMBL/GenBank/DDBJ databases">
        <title>Genomic investigation of the strawberry pathogen Phytophthora fragariae indicates pathogenicity is determined by transcriptional variation in three key races.</title>
        <authorList>
            <person name="Adams T.M."/>
            <person name="Armitage A.D."/>
            <person name="Sobczyk M.K."/>
            <person name="Bates H.J."/>
            <person name="Dunwell J.M."/>
            <person name="Nellist C.F."/>
            <person name="Harrison R.J."/>
        </authorList>
    </citation>
    <scope>NUCLEOTIDE SEQUENCE [LARGE SCALE GENOMIC DNA]</scope>
    <source>
        <strain evidence="3 4">SCRP324</strain>
    </source>
</reference>
<protein>
    <recommendedName>
        <fullName evidence="2">No apical meristem-associated C-terminal domain-containing protein</fullName>
    </recommendedName>
</protein>
<dbReference type="Proteomes" id="UP000435112">
    <property type="component" value="Unassembled WGS sequence"/>
</dbReference>
<dbReference type="EMBL" id="QXFU01000707">
    <property type="protein sequence ID" value="KAE9023620.1"/>
    <property type="molecule type" value="Genomic_DNA"/>
</dbReference>
<evidence type="ECO:0000259" key="2">
    <source>
        <dbReference type="Pfam" id="PF14303"/>
    </source>
</evidence>
<proteinExistence type="predicted"/>
<sequence>MLRAKGKNFTEEEESQLCRSYLHVSIDAKKGTSQTSSKFWENLAAHFNAAREAGSDLRSQRSLECKWSIVQHDVAKFCGAMAVVQDLNKSGANAEDEVKDAQQYYKETHMTKGVKDNKAFKFLHCWRILSAKPKWKSFRASIGAGISAKTDTSDDSRTAGNPRPPGNKATKAATQLAEDSHQVNKRLASATDRIARASEKRVRAMEEANNLMLFTVPLSSLEPDALEYVRLRRAAVLKLARAADASAFGTAEASEAESSDNMGGENK</sequence>
<evidence type="ECO:0000256" key="1">
    <source>
        <dbReference type="SAM" id="MobiDB-lite"/>
    </source>
</evidence>
<dbReference type="AlphaFoldDB" id="A0A6A3LZY5"/>
<feature type="region of interest" description="Disordered" evidence="1">
    <location>
        <begin position="147"/>
        <end position="181"/>
    </location>
</feature>
<accession>A0A6A3LZY5</accession>
<dbReference type="Pfam" id="PF14303">
    <property type="entry name" value="NAM-associated"/>
    <property type="match status" value="1"/>
</dbReference>
<name>A0A6A3LZY5_9STRA</name>